<evidence type="ECO:0000313" key="1">
    <source>
        <dbReference type="EMBL" id="MVT41326.1"/>
    </source>
</evidence>
<evidence type="ECO:0000313" key="2">
    <source>
        <dbReference type="Proteomes" id="UP000468388"/>
    </source>
</evidence>
<dbReference type="RefSeq" id="WP_157299930.1">
    <property type="nucleotide sequence ID" value="NZ_BAAAZB010000007.1"/>
</dbReference>
<proteinExistence type="predicted"/>
<protein>
    <recommendedName>
        <fullName evidence="3">RHS repeat-associated core domain-containing protein</fullName>
    </recommendedName>
</protein>
<accession>A0A6N8JAI2</accession>
<organism evidence="1 2">
    <name type="scientific">Chitinophaga oryziterrae</name>
    <dbReference type="NCBI Taxonomy" id="1031224"/>
    <lineage>
        <taxon>Bacteria</taxon>
        <taxon>Pseudomonadati</taxon>
        <taxon>Bacteroidota</taxon>
        <taxon>Chitinophagia</taxon>
        <taxon>Chitinophagales</taxon>
        <taxon>Chitinophagaceae</taxon>
        <taxon>Chitinophaga</taxon>
    </lineage>
</organism>
<dbReference type="OrthoDB" id="677980at2"/>
<name>A0A6N8JAI2_9BACT</name>
<gene>
    <name evidence="1" type="ORF">GO495_12085</name>
</gene>
<evidence type="ECO:0008006" key="3">
    <source>
        <dbReference type="Google" id="ProtNLM"/>
    </source>
</evidence>
<dbReference type="EMBL" id="WRXO01000002">
    <property type="protein sequence ID" value="MVT41326.1"/>
    <property type="molecule type" value="Genomic_DNA"/>
</dbReference>
<reference evidence="1 2" key="1">
    <citation type="submission" date="2019-12" db="EMBL/GenBank/DDBJ databases">
        <title>The draft genomic sequence of strain Chitinophaga oryziterrae JCM 16595.</title>
        <authorList>
            <person name="Zhang X."/>
        </authorList>
    </citation>
    <scope>NUCLEOTIDE SEQUENCE [LARGE SCALE GENOMIC DNA]</scope>
    <source>
        <strain evidence="1 2">JCM 16595</strain>
    </source>
</reference>
<dbReference type="Proteomes" id="UP000468388">
    <property type="component" value="Unassembled WGS sequence"/>
</dbReference>
<keyword evidence="2" id="KW-1185">Reference proteome</keyword>
<sequence>MEYRYDAGGNRIYEAYTHSGVTDKTWYVRDAQGNTLAIYGNKDGGSTLYWKEQELYGSSRLGIWTPDVAVDTDISSIWDNLGIKRYELSNHLGNVLATISDKPVQEGDHYKAELLSAQDYYPFGMLQPDRRYSLGTYRYGFNGQEKSDEINGDGNSYTAQFWEYDSRIGRRWNVDPVQQIDKSDYSVFYNNPILNTDPNGAYSRLGAAWRAIVWGGSTTYSESRHSYGVTYAGKQWDENMYNVVTAFHGSRQSFGTEVKDEYLNNLEFKEFWQRELDSKRVKITDSRVIAAGSWAILALPGGKLLGPVDQAVLYAEGGTGVAASEAKSVVVEKVVEKVLLFGKNAKGHLIKHADVLGLGGHTPQELQKLVPKLEQLASDLLKASDPALTRIGAWNETPNALFYISDGKMIVTEANGTLITLINKTSNNWYQLAKPLVKP</sequence>
<comment type="caution">
    <text evidence="1">The sequence shown here is derived from an EMBL/GenBank/DDBJ whole genome shotgun (WGS) entry which is preliminary data.</text>
</comment>
<dbReference type="AlphaFoldDB" id="A0A6N8JAI2"/>